<organism evidence="1 2">
    <name type="scientific">Smallanthus sonchifolius</name>
    <dbReference type="NCBI Taxonomy" id="185202"/>
    <lineage>
        <taxon>Eukaryota</taxon>
        <taxon>Viridiplantae</taxon>
        <taxon>Streptophyta</taxon>
        <taxon>Embryophyta</taxon>
        <taxon>Tracheophyta</taxon>
        <taxon>Spermatophyta</taxon>
        <taxon>Magnoliopsida</taxon>
        <taxon>eudicotyledons</taxon>
        <taxon>Gunneridae</taxon>
        <taxon>Pentapetalae</taxon>
        <taxon>asterids</taxon>
        <taxon>campanulids</taxon>
        <taxon>Asterales</taxon>
        <taxon>Asteraceae</taxon>
        <taxon>Asteroideae</taxon>
        <taxon>Heliantheae alliance</taxon>
        <taxon>Millerieae</taxon>
        <taxon>Smallanthus</taxon>
    </lineage>
</organism>
<reference evidence="2" key="1">
    <citation type="journal article" date="2022" name="Mol. Ecol. Resour.">
        <title>The genomes of chicory, endive, great burdock and yacon provide insights into Asteraceae palaeo-polyploidization history and plant inulin production.</title>
        <authorList>
            <person name="Fan W."/>
            <person name="Wang S."/>
            <person name="Wang H."/>
            <person name="Wang A."/>
            <person name="Jiang F."/>
            <person name="Liu H."/>
            <person name="Zhao H."/>
            <person name="Xu D."/>
            <person name="Zhang Y."/>
        </authorList>
    </citation>
    <scope>NUCLEOTIDE SEQUENCE [LARGE SCALE GENOMIC DNA]</scope>
    <source>
        <strain evidence="2">cv. Yunnan</strain>
    </source>
</reference>
<proteinExistence type="predicted"/>
<dbReference type="Proteomes" id="UP001056120">
    <property type="component" value="Linkage Group LG10"/>
</dbReference>
<gene>
    <name evidence="1" type="ORF">L1987_30270</name>
</gene>
<reference evidence="1 2" key="2">
    <citation type="journal article" date="2022" name="Mol. Ecol. Resour.">
        <title>The genomes of chicory, endive, great burdock and yacon provide insights into Asteraceae paleo-polyploidization history and plant inulin production.</title>
        <authorList>
            <person name="Fan W."/>
            <person name="Wang S."/>
            <person name="Wang H."/>
            <person name="Wang A."/>
            <person name="Jiang F."/>
            <person name="Liu H."/>
            <person name="Zhao H."/>
            <person name="Xu D."/>
            <person name="Zhang Y."/>
        </authorList>
    </citation>
    <scope>NUCLEOTIDE SEQUENCE [LARGE SCALE GENOMIC DNA]</scope>
    <source>
        <strain evidence="2">cv. Yunnan</strain>
        <tissue evidence="1">Leaves</tissue>
    </source>
</reference>
<protein>
    <submittedName>
        <fullName evidence="1">Uncharacterized protein</fullName>
    </submittedName>
</protein>
<evidence type="ECO:0000313" key="2">
    <source>
        <dbReference type="Proteomes" id="UP001056120"/>
    </source>
</evidence>
<accession>A0ACB9I3J8</accession>
<keyword evidence="2" id="KW-1185">Reference proteome</keyword>
<dbReference type="EMBL" id="CM042027">
    <property type="protein sequence ID" value="KAI3802143.1"/>
    <property type="molecule type" value="Genomic_DNA"/>
</dbReference>
<name>A0ACB9I3J8_9ASTR</name>
<evidence type="ECO:0000313" key="1">
    <source>
        <dbReference type="EMBL" id="KAI3802143.1"/>
    </source>
</evidence>
<sequence>MWIPLLEEKKAHGSLTMALTRDIFHSFRGYDSSKDLWKALVKRFEGNSDVKKSKRELLRKQYECFRYFEQESIDELISRFYHLHTELKSYELKYLDDKLVEKFLNALPPKFDISNSHQPRSPTSTPKPALAKIVKDHVALFSSCMLAYENFIGGKLTDPETIEEDFNQVDPYDMEDMDIQWNMAMILRRAKRFLNRTGRKFIGGHSSAKIGFDKSKAKCYKYLNFGHFARECQKDKAPTSAQQDDSYEWGIHLEDAIVAHTHMCLMAEIIEMIKAEERETVAAAEQQGSAFALMAIREASCSSTEVDSNSFIVIPCNNCLKLKGLGTNAIAPPVNGTFVNGAVDIDLSFLDESSSKDNASSAEEFYSDECENNKIDGIVYEDLFNEPKINKNVVNNRDNCILTEPDLIESNDKLKKMLYGDFKTIKQAKKETFANKLGKNFQENIDKNYTQKIQSTSDKTSSVVHQTKSNTSQNKPSTSKTSEPYRRPFKERRNCFHCGMFGHILMNCPYKNQEKWPVVPKQLISLKAPPRKQFKTQVSKTSVQYMVKSNSFTKRRNKDSVVPHVLTFGNTRSYEGQPRGSVSNHWYVDSGYSRHMTGNMALLQDVKPFRGGYVASAGEKGGSITRQGVVTNGCISFDNVNYCEQLKHNLLSVSQMCDKGYSLMFNKSECLVLKPSFVIPEEWILMRATRKNDMYEIDMSVATTISSVVRKIRSDNGTEFKINLMAIFCLKKGIHQEFSAPYTPQQNGVA</sequence>
<comment type="caution">
    <text evidence="1">The sequence shown here is derived from an EMBL/GenBank/DDBJ whole genome shotgun (WGS) entry which is preliminary data.</text>
</comment>